<organism evidence="2 3">
    <name type="scientific">Endocarpon pusillum</name>
    <dbReference type="NCBI Taxonomy" id="364733"/>
    <lineage>
        <taxon>Eukaryota</taxon>
        <taxon>Fungi</taxon>
        <taxon>Dikarya</taxon>
        <taxon>Ascomycota</taxon>
        <taxon>Pezizomycotina</taxon>
        <taxon>Eurotiomycetes</taxon>
        <taxon>Chaetothyriomycetidae</taxon>
        <taxon>Verrucariales</taxon>
        <taxon>Verrucariaceae</taxon>
        <taxon>Endocarpon</taxon>
    </lineage>
</organism>
<dbReference type="GO" id="GO:0000340">
    <property type="term" value="F:RNA 7-methylguanosine cap binding"/>
    <property type="evidence" value="ECO:0007669"/>
    <property type="project" value="InterPro"/>
</dbReference>
<feature type="region of interest" description="Disordered" evidence="1">
    <location>
        <begin position="198"/>
        <end position="455"/>
    </location>
</feature>
<evidence type="ECO:0000313" key="3">
    <source>
        <dbReference type="Proteomes" id="UP000606974"/>
    </source>
</evidence>
<protein>
    <submittedName>
        <fullName evidence="2">Uncharacterized protein</fullName>
    </submittedName>
</protein>
<feature type="compositionally biased region" description="Polar residues" evidence="1">
    <location>
        <begin position="419"/>
        <end position="442"/>
    </location>
</feature>
<feature type="compositionally biased region" description="Low complexity" evidence="1">
    <location>
        <begin position="359"/>
        <end position="370"/>
    </location>
</feature>
<evidence type="ECO:0000313" key="2">
    <source>
        <dbReference type="EMBL" id="KAF7503876.1"/>
    </source>
</evidence>
<sequence length="524" mass="57892">MTTHLEAMPQQFGTSMAEDDKMDIDIDIDMDADVEPIPEPELEEGEEYELTPFNPPIPDALVPAIYTEDPEQEIQPTKVHIRGIDDLSTDDVRNYAIDYFSSPPTFVQWIDDTSANLVYPSSDLALQALEALCAVTPTKTDIINSPLLLREAKPRAGSRLQVRRATASDKKRRNAKEASRYYLLHPEADPVERMRAEFANGRSRRNGDHGDYQRRRYNDREDRRRRDQDANGESGGADFNASMYDDNPEPARPSRSRGAGRGRRTGRNRSASPGRSTTNIDEIILDDASDPSETERPSSSSFRRNRPTNRFRDRSPPPTYSRDDPHPFPKANREKELFPSSISGTQTSSGQLASDKLQAQKQADRVAAAAKLKKELFPNRTDRSNHRRSDAFDARAKADAANADELSRRMEGRMEISDHNTPATARSNGNAGKELFSTSTSGYGAGPRSGDDSGLNIKGTAGLSIKGGAGMSIKGAATAPANVRELFPDKFVKGGSGNEGKELFSDKIRGRGTVRRNKAEDLFG</sequence>
<feature type="region of interest" description="Disordered" evidence="1">
    <location>
        <begin position="484"/>
        <end position="511"/>
    </location>
</feature>
<dbReference type="OrthoDB" id="422106at2759"/>
<dbReference type="Pfam" id="PF10309">
    <property type="entry name" value="NCBP3"/>
    <property type="match status" value="1"/>
</dbReference>
<proteinExistence type="predicted"/>
<dbReference type="EMBL" id="JAACFV010000158">
    <property type="protein sequence ID" value="KAF7503876.1"/>
    <property type="molecule type" value="Genomic_DNA"/>
</dbReference>
<feature type="compositionally biased region" description="Low complexity" evidence="1">
    <location>
        <begin position="340"/>
        <end position="351"/>
    </location>
</feature>
<feature type="region of interest" description="Disordered" evidence="1">
    <location>
        <begin position="155"/>
        <end position="182"/>
    </location>
</feature>
<dbReference type="InterPro" id="IPR019416">
    <property type="entry name" value="NCBP3"/>
</dbReference>
<feature type="compositionally biased region" description="Basic and acidic residues" evidence="1">
    <location>
        <begin position="205"/>
        <end position="229"/>
    </location>
</feature>
<gene>
    <name evidence="2" type="ORF">GJ744_003073</name>
</gene>
<reference evidence="2" key="1">
    <citation type="submission" date="2020-02" db="EMBL/GenBank/DDBJ databases">
        <authorList>
            <person name="Palmer J.M."/>
        </authorList>
    </citation>
    <scope>NUCLEOTIDE SEQUENCE</scope>
    <source>
        <strain evidence="2">EPUS1.4</strain>
        <tissue evidence="2">Thallus</tissue>
    </source>
</reference>
<name>A0A8H7E2A5_9EURO</name>
<evidence type="ECO:0000256" key="1">
    <source>
        <dbReference type="SAM" id="MobiDB-lite"/>
    </source>
</evidence>
<feature type="compositionally biased region" description="Basic and acidic residues" evidence="1">
    <location>
        <begin position="372"/>
        <end position="398"/>
    </location>
</feature>
<dbReference type="PANTHER" id="PTHR16291:SF0">
    <property type="entry name" value="NUCLEAR CAP-BINDING PROTEIN SUBUNIT 3"/>
    <property type="match status" value="1"/>
</dbReference>
<dbReference type="AlphaFoldDB" id="A0A8H7E2A5"/>
<dbReference type="GO" id="GO:0003729">
    <property type="term" value="F:mRNA binding"/>
    <property type="evidence" value="ECO:0007669"/>
    <property type="project" value="InterPro"/>
</dbReference>
<feature type="compositionally biased region" description="Basic and acidic residues" evidence="1">
    <location>
        <begin position="310"/>
        <end position="337"/>
    </location>
</feature>
<feature type="compositionally biased region" description="Acidic residues" evidence="1">
    <location>
        <begin position="283"/>
        <end position="292"/>
    </location>
</feature>
<dbReference type="Proteomes" id="UP000606974">
    <property type="component" value="Unassembled WGS sequence"/>
</dbReference>
<comment type="caution">
    <text evidence="2">The sequence shown here is derived from an EMBL/GenBank/DDBJ whole genome shotgun (WGS) entry which is preliminary data.</text>
</comment>
<dbReference type="PANTHER" id="PTHR16291">
    <property type="entry name" value="NUCLEAR CAP-BINDING PROTEIN SUBUNIT 3"/>
    <property type="match status" value="1"/>
</dbReference>
<keyword evidence="3" id="KW-1185">Reference proteome</keyword>
<accession>A0A8H7E2A5</accession>
<feature type="compositionally biased region" description="Basic residues" evidence="1">
    <location>
        <begin position="254"/>
        <end position="267"/>
    </location>
</feature>
<dbReference type="GO" id="GO:0005634">
    <property type="term" value="C:nucleus"/>
    <property type="evidence" value="ECO:0007669"/>
    <property type="project" value="TreeGrafter"/>
</dbReference>
<feature type="compositionally biased region" description="Basic and acidic residues" evidence="1">
    <location>
        <begin position="405"/>
        <end position="418"/>
    </location>
</feature>
<feature type="compositionally biased region" description="Basic and acidic residues" evidence="1">
    <location>
        <begin position="499"/>
        <end position="509"/>
    </location>
</feature>